<evidence type="ECO:0000259" key="1">
    <source>
        <dbReference type="PROSITE" id="PS51186"/>
    </source>
</evidence>
<reference evidence="2" key="1">
    <citation type="submission" date="2021-06" db="EMBL/GenBank/DDBJ databases">
        <title>Complete genome sequence of Nocardioides sp. G188.</title>
        <authorList>
            <person name="Im W.-T."/>
        </authorList>
    </citation>
    <scope>NUCLEOTIDE SEQUENCE</scope>
    <source>
        <strain evidence="2">G188</strain>
    </source>
</reference>
<dbReference type="PROSITE" id="PS51186">
    <property type="entry name" value="GNAT"/>
    <property type="match status" value="1"/>
</dbReference>
<organism evidence="2 3">
    <name type="scientific">Nocardioides panacis</name>
    <dbReference type="NCBI Taxonomy" id="2849501"/>
    <lineage>
        <taxon>Bacteria</taxon>
        <taxon>Bacillati</taxon>
        <taxon>Actinomycetota</taxon>
        <taxon>Actinomycetes</taxon>
        <taxon>Propionibacteriales</taxon>
        <taxon>Nocardioidaceae</taxon>
        <taxon>Nocardioides</taxon>
    </lineage>
</organism>
<dbReference type="RefSeq" id="WP_216937603.1">
    <property type="nucleotide sequence ID" value="NZ_CP077062.1"/>
</dbReference>
<dbReference type="Pfam" id="PF00583">
    <property type="entry name" value="Acetyltransf_1"/>
    <property type="match status" value="1"/>
</dbReference>
<proteinExistence type="predicted"/>
<sequence length="299" mass="31516">MTTTLELHADAAGFLAQAADHLGLDPVLNTVVATHAEREAREGRTADEGLPHWYAVARAADGSVAGVAMRTAPFAPYPPYLLPMPEDAAVGLARLLHERGERVGGVNGALPAARTFADELARLAGGVVTVRMHTRLFEARAVRVPPTPGGALRVATEPDADLALAWFSAFHADADAQAGRSAGHAEEPVTADTVLGRLRAGLLFVWEVDGVPVHLTGQNPPSYGAVRIGPVYTPRAHRGRGYAGAAVAELSRRALADRLRPCLFTDQANPVSNGVYERVGYEPVADMVSLLVGDPVPDP</sequence>
<keyword evidence="3" id="KW-1185">Reference proteome</keyword>
<dbReference type="EC" id="2.3.1.-" evidence="2"/>
<keyword evidence="2" id="KW-0808">Transferase</keyword>
<accession>A0A975SWF1</accession>
<evidence type="ECO:0000313" key="2">
    <source>
        <dbReference type="EMBL" id="QWZ06588.1"/>
    </source>
</evidence>
<name>A0A975SWF1_9ACTN</name>
<keyword evidence="2" id="KW-0012">Acyltransferase</keyword>
<evidence type="ECO:0000313" key="3">
    <source>
        <dbReference type="Proteomes" id="UP000683575"/>
    </source>
</evidence>
<dbReference type="KEGG" id="nps:KRR39_13530"/>
<dbReference type="InterPro" id="IPR000182">
    <property type="entry name" value="GNAT_dom"/>
</dbReference>
<feature type="domain" description="N-acetyltransferase" evidence="1">
    <location>
        <begin position="150"/>
        <end position="299"/>
    </location>
</feature>
<dbReference type="GO" id="GO:0016747">
    <property type="term" value="F:acyltransferase activity, transferring groups other than amino-acyl groups"/>
    <property type="evidence" value="ECO:0007669"/>
    <property type="project" value="InterPro"/>
</dbReference>
<dbReference type="EMBL" id="CP077062">
    <property type="protein sequence ID" value="QWZ06588.1"/>
    <property type="molecule type" value="Genomic_DNA"/>
</dbReference>
<gene>
    <name evidence="2" type="ORF">KRR39_13530</name>
</gene>
<dbReference type="Proteomes" id="UP000683575">
    <property type="component" value="Chromosome"/>
</dbReference>
<dbReference type="AlphaFoldDB" id="A0A975SWF1"/>
<protein>
    <submittedName>
        <fullName evidence="2">GNAT family N-acetyltransferase</fullName>
        <ecNumber evidence="2">2.3.1.-</ecNumber>
    </submittedName>
</protein>